<dbReference type="EMBL" id="WJBB01000011">
    <property type="protein sequence ID" value="MBC3797443.1"/>
    <property type="molecule type" value="Genomic_DNA"/>
</dbReference>
<keyword evidence="5 6" id="KW-0804">Transcription</keyword>
<evidence type="ECO:0000259" key="7">
    <source>
        <dbReference type="Pfam" id="PF01029"/>
    </source>
</evidence>
<proteinExistence type="inferred from homology"/>
<dbReference type="InterPro" id="IPR035926">
    <property type="entry name" value="NusB-like_sf"/>
</dbReference>
<keyword evidence="2 6" id="KW-0889">Transcription antitermination</keyword>
<sequence length="138" mass="16021">MSRKKEREYALKGIFQLDFHTEPGDFSDSIAYFIEDNALDLDYGKTLIDATESHLAEIDEILDEYLKSTWKIDRIPKVEKSILRMAICELLFMEEKVPFEVVINEAIELTKKFGDEDGKNYVNGILNKIVKDRQHVCS</sequence>
<reference evidence="8 9" key="1">
    <citation type="journal article" date="2020" name="mSystems">
        <title>Defining Genomic and Predicted Metabolic Features of the Acetobacterium Genus.</title>
        <authorList>
            <person name="Ross D.E."/>
            <person name="Marshall C.W."/>
            <person name="Gulliver D."/>
            <person name="May H.D."/>
            <person name="Norman R.S."/>
        </authorList>
    </citation>
    <scope>NUCLEOTIDE SEQUENCE [LARGE SCALE GENOMIC DNA]</scope>
    <source>
        <strain evidence="8 9">DSM 9173</strain>
    </source>
</reference>
<evidence type="ECO:0000313" key="8">
    <source>
        <dbReference type="EMBL" id="MBC3797443.1"/>
    </source>
</evidence>
<name>A0ABR6WME6_9FIRM</name>
<feature type="domain" description="NusB/RsmB/TIM44" evidence="7">
    <location>
        <begin position="5"/>
        <end position="131"/>
    </location>
</feature>
<dbReference type="PANTHER" id="PTHR11078:SF3">
    <property type="entry name" value="ANTITERMINATION NUSB DOMAIN-CONTAINING PROTEIN"/>
    <property type="match status" value="1"/>
</dbReference>
<dbReference type="Proteomes" id="UP000653358">
    <property type="component" value="Unassembled WGS sequence"/>
</dbReference>
<evidence type="ECO:0000256" key="3">
    <source>
        <dbReference type="ARBA" id="ARBA00022884"/>
    </source>
</evidence>
<evidence type="ECO:0000256" key="2">
    <source>
        <dbReference type="ARBA" id="ARBA00022814"/>
    </source>
</evidence>
<comment type="caution">
    <text evidence="8">The sequence shown here is derived from an EMBL/GenBank/DDBJ whole genome shotgun (WGS) entry which is preliminary data.</text>
</comment>
<evidence type="ECO:0000256" key="4">
    <source>
        <dbReference type="ARBA" id="ARBA00023015"/>
    </source>
</evidence>
<dbReference type="Gene3D" id="1.10.940.10">
    <property type="entry name" value="NusB-like"/>
    <property type="match status" value="1"/>
</dbReference>
<evidence type="ECO:0000256" key="6">
    <source>
        <dbReference type="HAMAP-Rule" id="MF_00073"/>
    </source>
</evidence>
<accession>A0ABR6WME6</accession>
<dbReference type="PANTHER" id="PTHR11078">
    <property type="entry name" value="N UTILIZATION SUBSTANCE PROTEIN B-RELATED"/>
    <property type="match status" value="1"/>
</dbReference>
<dbReference type="NCBIfam" id="TIGR01951">
    <property type="entry name" value="nusB"/>
    <property type="match status" value="1"/>
</dbReference>
<dbReference type="InterPro" id="IPR011605">
    <property type="entry name" value="NusB_fam"/>
</dbReference>
<dbReference type="RefSeq" id="WP_148603538.1">
    <property type="nucleotide sequence ID" value="NZ_RXYB01000009.1"/>
</dbReference>
<gene>
    <name evidence="6 8" type="primary">nusB</name>
    <name evidence="8" type="ORF">GH807_10340</name>
</gene>
<evidence type="ECO:0000313" key="9">
    <source>
        <dbReference type="Proteomes" id="UP000653358"/>
    </source>
</evidence>
<comment type="function">
    <text evidence="6">Involved in transcription antitermination. Required for transcription of ribosomal RNA (rRNA) genes. Binds specifically to the boxA antiterminator sequence of the ribosomal RNA (rrn) operons.</text>
</comment>
<comment type="similarity">
    <text evidence="1 6">Belongs to the NusB family.</text>
</comment>
<keyword evidence="3 6" id="KW-0694">RNA-binding</keyword>
<dbReference type="SUPFAM" id="SSF48013">
    <property type="entry name" value="NusB-like"/>
    <property type="match status" value="1"/>
</dbReference>
<dbReference type="Pfam" id="PF01029">
    <property type="entry name" value="NusB"/>
    <property type="match status" value="1"/>
</dbReference>
<evidence type="ECO:0000256" key="5">
    <source>
        <dbReference type="ARBA" id="ARBA00023163"/>
    </source>
</evidence>
<dbReference type="HAMAP" id="MF_00073">
    <property type="entry name" value="NusB"/>
    <property type="match status" value="1"/>
</dbReference>
<evidence type="ECO:0000256" key="1">
    <source>
        <dbReference type="ARBA" id="ARBA00005952"/>
    </source>
</evidence>
<dbReference type="InterPro" id="IPR006027">
    <property type="entry name" value="NusB_RsmB_TIM44"/>
</dbReference>
<organism evidence="8 9">
    <name type="scientific">Acetobacterium tundrae</name>
    <dbReference type="NCBI Taxonomy" id="132932"/>
    <lineage>
        <taxon>Bacteria</taxon>
        <taxon>Bacillati</taxon>
        <taxon>Bacillota</taxon>
        <taxon>Clostridia</taxon>
        <taxon>Eubacteriales</taxon>
        <taxon>Eubacteriaceae</taxon>
        <taxon>Acetobacterium</taxon>
    </lineage>
</organism>
<keyword evidence="9" id="KW-1185">Reference proteome</keyword>
<keyword evidence="4 6" id="KW-0805">Transcription regulation</keyword>
<protein>
    <recommendedName>
        <fullName evidence="6">Transcription antitermination protein NusB</fullName>
    </recommendedName>
    <alternativeName>
        <fullName evidence="6">Antitermination factor NusB</fullName>
    </alternativeName>
</protein>